<evidence type="ECO:0000256" key="1">
    <source>
        <dbReference type="SAM" id="MobiDB-lite"/>
    </source>
</evidence>
<gene>
    <name evidence="2" type="ORF">BN1708_008854</name>
</gene>
<dbReference type="Proteomes" id="UP000044602">
    <property type="component" value="Unassembled WGS sequence"/>
</dbReference>
<evidence type="ECO:0000313" key="3">
    <source>
        <dbReference type="Proteomes" id="UP000044602"/>
    </source>
</evidence>
<proteinExistence type="predicted"/>
<feature type="region of interest" description="Disordered" evidence="1">
    <location>
        <begin position="40"/>
        <end position="133"/>
    </location>
</feature>
<reference evidence="2 3" key="1">
    <citation type="submission" date="2015-05" db="EMBL/GenBank/DDBJ databases">
        <authorList>
            <person name="Wang D.B."/>
            <person name="Wang M."/>
        </authorList>
    </citation>
    <scope>NUCLEOTIDE SEQUENCE [LARGE SCALE GENOMIC DNA]</scope>
    <source>
        <strain evidence="2">VL1</strain>
    </source>
</reference>
<organism evidence="2 3">
    <name type="scientific">Verticillium longisporum</name>
    <name type="common">Verticillium dahliae var. longisporum</name>
    <dbReference type="NCBI Taxonomy" id="100787"/>
    <lineage>
        <taxon>Eukaryota</taxon>
        <taxon>Fungi</taxon>
        <taxon>Dikarya</taxon>
        <taxon>Ascomycota</taxon>
        <taxon>Pezizomycotina</taxon>
        <taxon>Sordariomycetes</taxon>
        <taxon>Hypocreomycetidae</taxon>
        <taxon>Glomerellales</taxon>
        <taxon>Plectosphaerellaceae</taxon>
        <taxon>Verticillium</taxon>
    </lineage>
</organism>
<dbReference type="PANTHER" id="PTHR35392:SF3">
    <property type="entry name" value="ZN(2)-C6 FUNGAL-TYPE DOMAIN-CONTAINING PROTEIN"/>
    <property type="match status" value="1"/>
</dbReference>
<feature type="compositionally biased region" description="Basic and acidic residues" evidence="1">
    <location>
        <begin position="68"/>
        <end position="78"/>
    </location>
</feature>
<dbReference type="STRING" id="100787.A0A0G4N8K5"/>
<keyword evidence="3" id="KW-1185">Reference proteome</keyword>
<evidence type="ECO:0000313" key="2">
    <source>
        <dbReference type="EMBL" id="CRK42749.1"/>
    </source>
</evidence>
<sequence>MATDGDELQAFSWPEMMFNYDTVTFDALDTLLPEDWQTYDPSSCSASGSPPPALASPAVTDEPTNPQEFRKMRSHHDSPQPSSTLRPVDWNGKVSVQASLLTSPAMRPPATSTNGQTNFQMTLTSSSGPSIHRPLEITVRGGQKRANGLTLETEGQGLVVSKAHQGPCSRVWEVPKKARKKRTSKDLTSTGPKAKTGFTPAQTVRVQNKRKPFRDLAQRSQTAVTRRLRGCMRCRILRIRCKPNPEVPEGICLTCQLLYAPRIRKMPCLRWRVTDSSLYREQSRPCQLFSKRWQNMDIVDIQNWASSRTKTITISQIYLDAPYDVEVREFVPVEGDMLVERWVTDGHIKVHPIPRYALANMAKAADMLESFIERSVGTYIVGTVGNSNLLIWHTYQFAFKCAETAKRAYANPASIEKHHTGVNVMLAHFHYQNKGTLPLLHCRNKAGLSKLATQAQLGETEIQFITKTFRLVWGPDHEVSRLNAVRKRVLENKDYSGLNDELYWVSQLYEETWTPGPTALEADISWDAHNFRSLRKNKSN</sequence>
<name>A0A0G4N8K5_VERLO</name>
<protein>
    <recommendedName>
        <fullName evidence="4">Zn(2)-C6 fungal-type domain-containing protein</fullName>
    </recommendedName>
</protein>
<accession>A0A0G4N8K5</accession>
<feature type="compositionally biased region" description="Polar residues" evidence="1">
    <location>
        <begin position="110"/>
        <end position="129"/>
    </location>
</feature>
<evidence type="ECO:0008006" key="4">
    <source>
        <dbReference type="Google" id="ProtNLM"/>
    </source>
</evidence>
<dbReference type="AlphaFoldDB" id="A0A0G4N8K5"/>
<feature type="region of interest" description="Disordered" evidence="1">
    <location>
        <begin position="175"/>
        <end position="197"/>
    </location>
</feature>
<dbReference type="InterPro" id="IPR052973">
    <property type="entry name" value="Fungal_sec-metab_reg_TF"/>
</dbReference>
<dbReference type="EMBL" id="CVQH01027749">
    <property type="protein sequence ID" value="CRK42749.1"/>
    <property type="molecule type" value="Genomic_DNA"/>
</dbReference>
<dbReference type="PANTHER" id="PTHR35392">
    <property type="entry name" value="ZN(II)2CYS6 TRANSCRIPTION FACTOR (EUROFUNG)-RELATED-RELATED"/>
    <property type="match status" value="1"/>
</dbReference>